<dbReference type="WBParaSite" id="PEQ_0000045901-mRNA-1">
    <property type="protein sequence ID" value="PEQ_0000045901-mRNA-1"/>
    <property type="gene ID" value="PEQ_0000045901"/>
</dbReference>
<dbReference type="PANTHER" id="PTHR10983">
    <property type="entry name" value="1-ACYLGLYCEROL-3-PHOSPHATE ACYLTRANSFERASE-RELATED"/>
    <property type="match status" value="1"/>
</dbReference>
<dbReference type="AlphaFoldDB" id="A0A914R2I1"/>
<sequence length="113" mass="13243">MCYSNLLFRLVYGTKIRVTGTKIDHSEPALIIMNHRTCLDWLFFWNLLIRMDPWLLTSEKISLKGILKYLPGAGWAMGCNAYMFLDRSFDNDSSRIMRMIDYYANSGLNYQVI</sequence>
<protein>
    <submittedName>
        <fullName evidence="3">Phospholipid/glycerol acyltransferase domain-containing protein</fullName>
    </submittedName>
</protein>
<reference evidence="3" key="1">
    <citation type="submission" date="2022-11" db="UniProtKB">
        <authorList>
            <consortium name="WormBaseParasite"/>
        </authorList>
    </citation>
    <scope>IDENTIFICATION</scope>
</reference>
<evidence type="ECO:0000313" key="3">
    <source>
        <dbReference type="WBParaSite" id="PEQ_0000045901-mRNA-1"/>
    </source>
</evidence>
<accession>A0A914R2I1</accession>
<dbReference type="Pfam" id="PF01553">
    <property type="entry name" value="Acyltransferase"/>
    <property type="match status" value="1"/>
</dbReference>
<dbReference type="SUPFAM" id="SSF69593">
    <property type="entry name" value="Glycerol-3-phosphate (1)-acyltransferase"/>
    <property type="match status" value="1"/>
</dbReference>
<dbReference type="GO" id="GO:0036149">
    <property type="term" value="P:phosphatidylinositol acyl-chain remodeling"/>
    <property type="evidence" value="ECO:0007669"/>
    <property type="project" value="TreeGrafter"/>
</dbReference>
<dbReference type="PANTHER" id="PTHR10983:SF16">
    <property type="entry name" value="LYSOCARDIOLIPIN ACYLTRANSFERASE 1"/>
    <property type="match status" value="1"/>
</dbReference>
<proteinExistence type="predicted"/>
<name>A0A914R2I1_PAREQ</name>
<dbReference type="InterPro" id="IPR002123">
    <property type="entry name" value="Plipid/glycerol_acylTrfase"/>
</dbReference>
<dbReference type="GO" id="GO:0016746">
    <property type="term" value="F:acyltransferase activity"/>
    <property type="evidence" value="ECO:0007669"/>
    <property type="project" value="InterPro"/>
</dbReference>
<dbReference type="CDD" id="cd07990">
    <property type="entry name" value="LPLAT_LCLAT1-like"/>
    <property type="match status" value="1"/>
</dbReference>
<keyword evidence="2" id="KW-1185">Reference proteome</keyword>
<dbReference type="Proteomes" id="UP000887564">
    <property type="component" value="Unplaced"/>
</dbReference>
<feature type="domain" description="Phospholipid/glycerol acyltransferase" evidence="1">
    <location>
        <begin position="15"/>
        <end position="98"/>
    </location>
</feature>
<dbReference type="GO" id="GO:0005783">
    <property type="term" value="C:endoplasmic reticulum"/>
    <property type="evidence" value="ECO:0007669"/>
    <property type="project" value="TreeGrafter"/>
</dbReference>
<evidence type="ECO:0000313" key="2">
    <source>
        <dbReference type="Proteomes" id="UP000887564"/>
    </source>
</evidence>
<organism evidence="2 3">
    <name type="scientific">Parascaris equorum</name>
    <name type="common">Equine roundworm</name>
    <dbReference type="NCBI Taxonomy" id="6256"/>
    <lineage>
        <taxon>Eukaryota</taxon>
        <taxon>Metazoa</taxon>
        <taxon>Ecdysozoa</taxon>
        <taxon>Nematoda</taxon>
        <taxon>Chromadorea</taxon>
        <taxon>Rhabditida</taxon>
        <taxon>Spirurina</taxon>
        <taxon>Ascaridomorpha</taxon>
        <taxon>Ascaridoidea</taxon>
        <taxon>Ascarididae</taxon>
        <taxon>Parascaris</taxon>
    </lineage>
</organism>
<evidence type="ECO:0000259" key="1">
    <source>
        <dbReference type="Pfam" id="PF01553"/>
    </source>
</evidence>